<evidence type="ECO:0000256" key="2">
    <source>
        <dbReference type="ARBA" id="ARBA00004496"/>
    </source>
</evidence>
<dbReference type="Gene3D" id="3.40.50.720">
    <property type="entry name" value="NAD(P)-binding Rossmann-like Domain"/>
    <property type="match status" value="1"/>
</dbReference>
<dbReference type="InterPro" id="IPR004101">
    <property type="entry name" value="Mur_ligase_C"/>
</dbReference>
<comment type="function">
    <text evidence="1 17 18">Cell wall formation. Catalyzes the addition of glutamate to the nucleotide precursor UDP-N-acetylmuramoyl-L-alanine (UMA).</text>
</comment>
<dbReference type="PATRIC" id="fig|81857.3.peg.251"/>
<evidence type="ECO:0000256" key="3">
    <source>
        <dbReference type="ARBA" id="ARBA00004752"/>
    </source>
</evidence>
<feature type="binding site" evidence="17">
    <location>
        <begin position="119"/>
        <end position="125"/>
    </location>
    <ligand>
        <name>ATP</name>
        <dbReference type="ChEBI" id="CHEBI:30616"/>
    </ligand>
</feature>
<dbReference type="InterPro" id="IPR005762">
    <property type="entry name" value="MurD"/>
</dbReference>
<dbReference type="SUPFAM" id="SSF53623">
    <property type="entry name" value="MurD-like peptide ligases, catalytic domain"/>
    <property type="match status" value="1"/>
</dbReference>
<comment type="similarity">
    <text evidence="4 17">Belongs to the MurCDEF family.</text>
</comment>
<evidence type="ECO:0000256" key="18">
    <source>
        <dbReference type="RuleBase" id="RU003664"/>
    </source>
</evidence>
<evidence type="ECO:0000256" key="9">
    <source>
        <dbReference type="ARBA" id="ARBA00022741"/>
    </source>
</evidence>
<dbReference type="PANTHER" id="PTHR43692:SF1">
    <property type="entry name" value="UDP-N-ACETYLMURAMOYLALANINE--D-GLUTAMATE LIGASE"/>
    <property type="match status" value="1"/>
</dbReference>
<evidence type="ECO:0000313" key="24">
    <source>
        <dbReference type="Proteomes" id="UP000051751"/>
    </source>
</evidence>
<dbReference type="Proteomes" id="UP000051751">
    <property type="component" value="Unassembled WGS sequence"/>
</dbReference>
<evidence type="ECO:0000313" key="21">
    <source>
        <dbReference type="EMBL" id="KRN29361.1"/>
    </source>
</evidence>
<gene>
    <name evidence="17" type="primary">murD</name>
    <name evidence="21" type="ORF">IV38_GL000245</name>
    <name evidence="22" type="ORF">IV40_GL000424</name>
</gene>
<evidence type="ECO:0000259" key="19">
    <source>
        <dbReference type="Pfam" id="PF02875"/>
    </source>
</evidence>
<comment type="subcellular location">
    <subcellularLocation>
        <location evidence="2 17 18">Cytoplasm</location>
    </subcellularLocation>
</comment>
<dbReference type="InterPro" id="IPR036615">
    <property type="entry name" value="Mur_ligase_C_dom_sf"/>
</dbReference>
<dbReference type="HAMAP" id="MF_00639">
    <property type="entry name" value="MurD"/>
    <property type="match status" value="1"/>
</dbReference>
<comment type="pathway">
    <text evidence="3 17 18">Cell wall biogenesis; peptidoglycan biosynthesis.</text>
</comment>
<evidence type="ECO:0000256" key="1">
    <source>
        <dbReference type="ARBA" id="ARBA00002734"/>
    </source>
</evidence>
<evidence type="ECO:0000256" key="13">
    <source>
        <dbReference type="ARBA" id="ARBA00023316"/>
    </source>
</evidence>
<dbReference type="Pfam" id="PF21799">
    <property type="entry name" value="MurD-like_N"/>
    <property type="match status" value="1"/>
</dbReference>
<dbReference type="NCBIfam" id="TIGR01087">
    <property type="entry name" value="murD"/>
    <property type="match status" value="1"/>
</dbReference>
<dbReference type="EMBL" id="JQAT01000001">
    <property type="protein sequence ID" value="KRN29361.1"/>
    <property type="molecule type" value="Genomic_DNA"/>
</dbReference>
<evidence type="ECO:0000256" key="7">
    <source>
        <dbReference type="ARBA" id="ARBA00022490"/>
    </source>
</evidence>
<name>A0A0R2G1F7_9LACO</name>
<dbReference type="Pfam" id="PF08245">
    <property type="entry name" value="Mur_ligase_M"/>
    <property type="match status" value="1"/>
</dbReference>
<evidence type="ECO:0000256" key="16">
    <source>
        <dbReference type="ARBA" id="ARBA00047632"/>
    </source>
</evidence>
<dbReference type="Proteomes" id="UP000051645">
    <property type="component" value="Unassembled WGS sequence"/>
</dbReference>
<evidence type="ECO:0000256" key="15">
    <source>
        <dbReference type="ARBA" id="ARBA00032324"/>
    </source>
</evidence>
<dbReference type="OrthoDB" id="9809796at2"/>
<evidence type="ECO:0000256" key="11">
    <source>
        <dbReference type="ARBA" id="ARBA00022960"/>
    </source>
</evidence>
<keyword evidence="23" id="KW-1185">Reference proteome</keyword>
<dbReference type="GO" id="GO:0009252">
    <property type="term" value="P:peptidoglycan biosynthetic process"/>
    <property type="evidence" value="ECO:0007669"/>
    <property type="project" value="UniProtKB-UniRule"/>
</dbReference>
<protein>
    <recommendedName>
        <fullName evidence="6 17">UDP-N-acetylmuramoylalanine--D-glutamate ligase</fullName>
        <ecNumber evidence="5 17">6.3.2.9</ecNumber>
    </recommendedName>
    <alternativeName>
        <fullName evidence="15 17">D-glutamic acid-adding enzyme</fullName>
    </alternativeName>
    <alternativeName>
        <fullName evidence="14 17">UDP-N-acetylmuramoyl-L-alanyl-D-glutamate synthetase</fullName>
    </alternativeName>
</protein>
<keyword evidence="17 18" id="KW-0131">Cell cycle</keyword>
<keyword evidence="13 17" id="KW-0961">Cell wall biogenesis/degradation</keyword>
<dbReference type="InterPro" id="IPR036565">
    <property type="entry name" value="Mur-like_cat_sf"/>
</dbReference>
<evidence type="ECO:0000256" key="10">
    <source>
        <dbReference type="ARBA" id="ARBA00022840"/>
    </source>
</evidence>
<dbReference type="GO" id="GO:0008360">
    <property type="term" value="P:regulation of cell shape"/>
    <property type="evidence" value="ECO:0007669"/>
    <property type="project" value="UniProtKB-KW"/>
</dbReference>
<proteinExistence type="inferred from homology"/>
<dbReference type="GO" id="GO:0008764">
    <property type="term" value="F:UDP-N-acetylmuramoylalanine-D-glutamate ligase activity"/>
    <property type="evidence" value="ECO:0007669"/>
    <property type="project" value="UniProtKB-UniRule"/>
</dbReference>
<evidence type="ECO:0000256" key="4">
    <source>
        <dbReference type="ARBA" id="ARBA00010416"/>
    </source>
</evidence>
<dbReference type="GO" id="GO:0071555">
    <property type="term" value="P:cell wall organization"/>
    <property type="evidence" value="ECO:0007669"/>
    <property type="project" value="UniProtKB-KW"/>
</dbReference>
<keyword evidence="12 17" id="KW-0573">Peptidoglycan synthesis</keyword>
<dbReference type="RefSeq" id="WP_057768703.1">
    <property type="nucleotide sequence ID" value="NZ_JQAT01000001.1"/>
</dbReference>
<keyword evidence="8 17" id="KW-0436">Ligase</keyword>
<evidence type="ECO:0000256" key="17">
    <source>
        <dbReference type="HAMAP-Rule" id="MF_00639"/>
    </source>
</evidence>
<evidence type="ECO:0000259" key="20">
    <source>
        <dbReference type="Pfam" id="PF08245"/>
    </source>
</evidence>
<dbReference type="Gene3D" id="3.90.190.20">
    <property type="entry name" value="Mur ligase, C-terminal domain"/>
    <property type="match status" value="1"/>
</dbReference>
<accession>A0A0R2G1F7</accession>
<evidence type="ECO:0000256" key="8">
    <source>
        <dbReference type="ARBA" id="ARBA00022598"/>
    </source>
</evidence>
<evidence type="ECO:0000256" key="12">
    <source>
        <dbReference type="ARBA" id="ARBA00022984"/>
    </source>
</evidence>
<dbReference type="Pfam" id="PF02875">
    <property type="entry name" value="Mur_ligase_C"/>
    <property type="match status" value="1"/>
</dbReference>
<evidence type="ECO:0000256" key="6">
    <source>
        <dbReference type="ARBA" id="ARBA00015655"/>
    </source>
</evidence>
<keyword evidence="9 17" id="KW-0547">Nucleotide-binding</keyword>
<dbReference type="Gene3D" id="3.40.1190.10">
    <property type="entry name" value="Mur-like, catalytic domain"/>
    <property type="match status" value="1"/>
</dbReference>
<evidence type="ECO:0000313" key="22">
    <source>
        <dbReference type="EMBL" id="KRN34110.1"/>
    </source>
</evidence>
<comment type="caution">
    <text evidence="22">The sequence shown here is derived from an EMBL/GenBank/DDBJ whole genome shotgun (WGS) entry which is preliminary data.</text>
</comment>
<dbReference type="EMBL" id="JQAZ01000001">
    <property type="protein sequence ID" value="KRN34110.1"/>
    <property type="molecule type" value="Genomic_DNA"/>
</dbReference>
<dbReference type="PANTHER" id="PTHR43692">
    <property type="entry name" value="UDP-N-ACETYLMURAMOYLALANINE--D-GLUTAMATE LIGASE"/>
    <property type="match status" value="1"/>
</dbReference>
<feature type="domain" description="Mur ligase C-terminal" evidence="19">
    <location>
        <begin position="315"/>
        <end position="429"/>
    </location>
</feature>
<organism evidence="22 23">
    <name type="scientific">Lactobacillus selangorensis</name>
    <dbReference type="NCBI Taxonomy" id="81857"/>
    <lineage>
        <taxon>Bacteria</taxon>
        <taxon>Bacillati</taxon>
        <taxon>Bacillota</taxon>
        <taxon>Bacilli</taxon>
        <taxon>Lactobacillales</taxon>
        <taxon>Lactobacillaceae</taxon>
        <taxon>Lactobacillus</taxon>
    </lineage>
</organism>
<dbReference type="UniPathway" id="UPA00219"/>
<dbReference type="GO" id="GO:0005524">
    <property type="term" value="F:ATP binding"/>
    <property type="evidence" value="ECO:0007669"/>
    <property type="project" value="UniProtKB-UniRule"/>
</dbReference>
<keyword evidence="11 17" id="KW-0133">Cell shape</keyword>
<dbReference type="InterPro" id="IPR013221">
    <property type="entry name" value="Mur_ligase_cen"/>
</dbReference>
<evidence type="ECO:0000256" key="5">
    <source>
        <dbReference type="ARBA" id="ARBA00012212"/>
    </source>
</evidence>
<dbReference type="AlphaFoldDB" id="A0A0R2G1F7"/>
<dbReference type="SUPFAM" id="SSF51984">
    <property type="entry name" value="MurCD N-terminal domain"/>
    <property type="match status" value="1"/>
</dbReference>
<dbReference type="SUPFAM" id="SSF53244">
    <property type="entry name" value="MurD-like peptide ligases, peptide-binding domain"/>
    <property type="match status" value="1"/>
</dbReference>
<keyword evidence="17 18" id="KW-0132">Cell division</keyword>
<dbReference type="GO" id="GO:0005737">
    <property type="term" value="C:cytoplasm"/>
    <property type="evidence" value="ECO:0007669"/>
    <property type="project" value="UniProtKB-SubCell"/>
</dbReference>
<reference evidence="23 24" key="1">
    <citation type="journal article" date="2015" name="Genome Announc.">
        <title>Expanding the biotechnology potential of lactobacilli through comparative genomics of 213 strains and associated genera.</title>
        <authorList>
            <person name="Sun Z."/>
            <person name="Harris H.M."/>
            <person name="McCann A."/>
            <person name="Guo C."/>
            <person name="Argimon S."/>
            <person name="Zhang W."/>
            <person name="Yang X."/>
            <person name="Jeffery I.B."/>
            <person name="Cooney J.C."/>
            <person name="Kagawa T.F."/>
            <person name="Liu W."/>
            <person name="Song Y."/>
            <person name="Salvetti E."/>
            <person name="Wrobel A."/>
            <person name="Rasinkangas P."/>
            <person name="Parkhill J."/>
            <person name="Rea M.C."/>
            <person name="O'Sullivan O."/>
            <person name="Ritari J."/>
            <person name="Douillard F.P."/>
            <person name="Paul Ross R."/>
            <person name="Yang R."/>
            <person name="Briner A.E."/>
            <person name="Felis G.E."/>
            <person name="de Vos W.M."/>
            <person name="Barrangou R."/>
            <person name="Klaenhammer T.R."/>
            <person name="Caufield P.W."/>
            <person name="Cui Y."/>
            <person name="Zhang H."/>
            <person name="O'Toole P.W."/>
        </authorList>
    </citation>
    <scope>NUCLEOTIDE SEQUENCE [LARGE SCALE GENOMIC DNA]</scope>
    <source>
        <strain evidence="21 24">ATCC BAA-66</strain>
        <strain evidence="22 23">DSM 13344</strain>
    </source>
</reference>
<evidence type="ECO:0000256" key="14">
    <source>
        <dbReference type="ARBA" id="ARBA00030398"/>
    </source>
</evidence>
<keyword evidence="10 17" id="KW-0067">ATP-binding</keyword>
<dbReference type="EC" id="6.3.2.9" evidence="5 17"/>
<evidence type="ECO:0000313" key="23">
    <source>
        <dbReference type="Proteomes" id="UP000051645"/>
    </source>
</evidence>
<comment type="catalytic activity">
    <reaction evidence="16 17 18">
        <text>UDP-N-acetyl-alpha-D-muramoyl-L-alanine + D-glutamate + ATP = UDP-N-acetyl-alpha-D-muramoyl-L-alanyl-D-glutamate + ADP + phosphate + H(+)</text>
        <dbReference type="Rhea" id="RHEA:16429"/>
        <dbReference type="ChEBI" id="CHEBI:15378"/>
        <dbReference type="ChEBI" id="CHEBI:29986"/>
        <dbReference type="ChEBI" id="CHEBI:30616"/>
        <dbReference type="ChEBI" id="CHEBI:43474"/>
        <dbReference type="ChEBI" id="CHEBI:83898"/>
        <dbReference type="ChEBI" id="CHEBI:83900"/>
        <dbReference type="ChEBI" id="CHEBI:456216"/>
        <dbReference type="EC" id="6.3.2.9"/>
    </reaction>
</comment>
<dbReference type="STRING" id="81857.IV38_GL000245"/>
<dbReference type="GO" id="GO:0051301">
    <property type="term" value="P:cell division"/>
    <property type="evidence" value="ECO:0007669"/>
    <property type="project" value="UniProtKB-KW"/>
</dbReference>
<keyword evidence="7 17" id="KW-0963">Cytoplasm</keyword>
<sequence length="457" mass="49935">MKKIKTYENKKVLVLGLGKSGVNVARLLVKLGALVTVNDAKKLDDNADAQELVSEGVRVITGHHPLELLDENFELMVKNPGIHYDNPMVKRAQEKGIPIITEPELAYEVSEAPMVGITGTNGKTTTTTMIGMMLNEDRKKGHAYLAGNIGIPATEVAQKVTPDDVMVTELSSFQLEGTTQLHPHIAVLMDIYPAHLDFHGSMENYINAKMKIVQNQTADDYFVLNWDEEKLRPLAERTKATVVPFSRTDQIETGAYEKDGVLYFRGDAIMKADDVRVPGPQNIDDALAALSVAKLGGQTNDAIKAVLTSFSGVKHRLQFVTEYQGRKFYNDSKSTNNESTIVAMNAFNQPEILLAGGLDRHISFDSLVAPMKKHVKAVVLWGETAEKLKQTAVEAGITNIQLVKNAGAAVPAAYQVSEPGDVIVLSPACASWDQYVNMEQRGDEYIAAIDKLTGGKA</sequence>
<feature type="domain" description="Mur ligase central" evidence="20">
    <location>
        <begin position="117"/>
        <end position="293"/>
    </location>
</feature>